<evidence type="ECO:0000256" key="2">
    <source>
        <dbReference type="ARBA" id="ARBA00022857"/>
    </source>
</evidence>
<sequence length="305" mass="33230">MSKLITVFGATGNQGGSVVKSILADPILSKEWKIRAVTRDTTKPAAQELAAQGVEVVSGDLSSVDGVLAAVTGADTVFLVTNFWESMNRDVEVAQGKAVTDACKTANVKHLIFSSLLDVTEISGGQLPNVSHFDGKAEIERYIRDSGVPASFVLAGLFMSNFFQMLNKQGDVYTLAWPVDVDKAQVPMFDVVEDTGKFVTASIKHYPATINQRILAATEYLSPRQIVEQFREVTGYQVQAVTIPADVFKSFLPPPIAQEMLENIFLLEDPGYYAGEALAPSHALFDADVKPTSWKTFVSRNQAKF</sequence>
<dbReference type="GO" id="GO:0005634">
    <property type="term" value="C:nucleus"/>
    <property type="evidence" value="ECO:0007669"/>
    <property type="project" value="TreeGrafter"/>
</dbReference>
<dbReference type="OrthoDB" id="3358371at2759"/>
<protein>
    <submittedName>
        <fullName evidence="4">NmrA-domain-containing protein</fullName>
    </submittedName>
</protein>
<dbReference type="PANTHER" id="PTHR42748">
    <property type="entry name" value="NITROGEN METABOLITE REPRESSION PROTEIN NMRA FAMILY MEMBER"/>
    <property type="match status" value="1"/>
</dbReference>
<feature type="domain" description="NmrA-like" evidence="3">
    <location>
        <begin position="1"/>
        <end position="295"/>
    </location>
</feature>
<comment type="similarity">
    <text evidence="1">Belongs to the NmrA-type oxidoreductase family.</text>
</comment>
<gene>
    <name evidence="4" type="ORF">BO71DRAFT_409439</name>
</gene>
<dbReference type="InterPro" id="IPR036291">
    <property type="entry name" value="NAD(P)-bd_dom_sf"/>
</dbReference>
<keyword evidence="5" id="KW-1185">Reference proteome</keyword>
<evidence type="ECO:0000313" key="5">
    <source>
        <dbReference type="Proteomes" id="UP000247810"/>
    </source>
</evidence>
<dbReference type="VEuPathDB" id="FungiDB:BO71DRAFT_409439"/>
<dbReference type="Gene3D" id="3.90.25.10">
    <property type="entry name" value="UDP-galactose 4-epimerase, domain 1"/>
    <property type="match status" value="1"/>
</dbReference>
<proteinExistence type="inferred from homology"/>
<dbReference type="Proteomes" id="UP000247810">
    <property type="component" value="Unassembled WGS sequence"/>
</dbReference>
<dbReference type="AlphaFoldDB" id="A0A319DAZ0"/>
<dbReference type="STRING" id="1448320.A0A319DAZ0"/>
<reference evidence="4 5" key="1">
    <citation type="submission" date="2018-02" db="EMBL/GenBank/DDBJ databases">
        <title>The genomes of Aspergillus section Nigri reveals drivers in fungal speciation.</title>
        <authorList>
            <consortium name="DOE Joint Genome Institute"/>
            <person name="Vesth T.C."/>
            <person name="Nybo J."/>
            <person name="Theobald S."/>
            <person name="Brandl J."/>
            <person name="Frisvad J.C."/>
            <person name="Nielsen K.F."/>
            <person name="Lyhne E.K."/>
            <person name="Kogle M.E."/>
            <person name="Kuo A."/>
            <person name="Riley R."/>
            <person name="Clum A."/>
            <person name="Nolan M."/>
            <person name="Lipzen A."/>
            <person name="Salamov A."/>
            <person name="Henrissat B."/>
            <person name="Wiebenga A."/>
            <person name="De vries R.P."/>
            <person name="Grigoriev I.V."/>
            <person name="Mortensen U.H."/>
            <person name="Andersen M.R."/>
            <person name="Baker S.E."/>
        </authorList>
    </citation>
    <scope>NUCLEOTIDE SEQUENCE [LARGE SCALE GENOMIC DNA]</scope>
    <source>
        <strain evidence="4 5">CBS 707.79</strain>
    </source>
</reference>
<dbReference type="PANTHER" id="PTHR42748:SF31">
    <property type="entry name" value="NMRA-LIKE DOMAIN-CONTAINING PROTEIN-RELATED"/>
    <property type="match status" value="1"/>
</dbReference>
<evidence type="ECO:0000313" key="4">
    <source>
        <dbReference type="EMBL" id="PYH94371.1"/>
    </source>
</evidence>
<dbReference type="CDD" id="cd05251">
    <property type="entry name" value="NmrA_like_SDR_a"/>
    <property type="match status" value="1"/>
</dbReference>
<name>A0A319DAZ0_9EURO</name>
<accession>A0A319DAZ0</accession>
<evidence type="ECO:0000259" key="3">
    <source>
        <dbReference type="Pfam" id="PF05368"/>
    </source>
</evidence>
<dbReference type="InterPro" id="IPR008030">
    <property type="entry name" value="NmrA-like"/>
</dbReference>
<dbReference type="Pfam" id="PF05368">
    <property type="entry name" value="NmrA"/>
    <property type="match status" value="1"/>
</dbReference>
<organism evidence="4 5">
    <name type="scientific">Aspergillus ellipticus CBS 707.79</name>
    <dbReference type="NCBI Taxonomy" id="1448320"/>
    <lineage>
        <taxon>Eukaryota</taxon>
        <taxon>Fungi</taxon>
        <taxon>Dikarya</taxon>
        <taxon>Ascomycota</taxon>
        <taxon>Pezizomycotina</taxon>
        <taxon>Eurotiomycetes</taxon>
        <taxon>Eurotiomycetidae</taxon>
        <taxon>Eurotiales</taxon>
        <taxon>Aspergillaceae</taxon>
        <taxon>Aspergillus</taxon>
        <taxon>Aspergillus subgen. Circumdati</taxon>
    </lineage>
</organism>
<evidence type="ECO:0000256" key="1">
    <source>
        <dbReference type="ARBA" id="ARBA00006328"/>
    </source>
</evidence>
<dbReference type="SUPFAM" id="SSF51735">
    <property type="entry name" value="NAD(P)-binding Rossmann-fold domains"/>
    <property type="match status" value="1"/>
</dbReference>
<keyword evidence="2" id="KW-0521">NADP</keyword>
<dbReference type="InterPro" id="IPR051164">
    <property type="entry name" value="NmrA-like_oxidored"/>
</dbReference>
<dbReference type="EMBL" id="KZ825873">
    <property type="protein sequence ID" value="PYH94371.1"/>
    <property type="molecule type" value="Genomic_DNA"/>
</dbReference>
<dbReference type="Gene3D" id="3.40.50.720">
    <property type="entry name" value="NAD(P)-binding Rossmann-like Domain"/>
    <property type="match status" value="1"/>
</dbReference>